<dbReference type="GO" id="GO:0050660">
    <property type="term" value="F:flavin adenine dinucleotide binding"/>
    <property type="evidence" value="ECO:0007669"/>
    <property type="project" value="InterPro"/>
</dbReference>
<gene>
    <name evidence="5" type="ORF">THARTR1_09805</name>
</gene>
<evidence type="ECO:0000256" key="2">
    <source>
        <dbReference type="ARBA" id="ARBA00022630"/>
    </source>
</evidence>
<dbReference type="SUPFAM" id="SSF51905">
    <property type="entry name" value="FAD/NAD(P)-binding domain"/>
    <property type="match status" value="2"/>
</dbReference>
<reference evidence="5 6" key="1">
    <citation type="submission" date="2017-02" db="EMBL/GenBank/DDBJ databases">
        <title>Genomes of Trichoderma spp. with biocontrol activity.</title>
        <authorList>
            <person name="Gardiner D."/>
            <person name="Kazan K."/>
            <person name="Vos C."/>
            <person name="Harvey P."/>
        </authorList>
    </citation>
    <scope>NUCLEOTIDE SEQUENCE [LARGE SCALE GENOMIC DNA]</scope>
    <source>
        <strain evidence="5 6">Tr1</strain>
    </source>
</reference>
<evidence type="ECO:0000313" key="6">
    <source>
        <dbReference type="Proteomes" id="UP000236290"/>
    </source>
</evidence>
<evidence type="ECO:0000256" key="3">
    <source>
        <dbReference type="ARBA" id="ARBA00022827"/>
    </source>
</evidence>
<keyword evidence="4" id="KW-0560">Oxidoreductase</keyword>
<dbReference type="GO" id="GO:0050661">
    <property type="term" value="F:NADP binding"/>
    <property type="evidence" value="ECO:0007669"/>
    <property type="project" value="InterPro"/>
</dbReference>
<dbReference type="EMBL" id="MTYI01000187">
    <property type="protein sequence ID" value="PNP49483.1"/>
    <property type="molecule type" value="Genomic_DNA"/>
</dbReference>
<sequence length="606" mass="67795">MATPYRGNPEKAERGAVDGWDRAHLKPAPNYLYTRRNMSDKPSYSQFACIGTGFSGIALGCSIKRWYGISDVRFFEKNDDLGGTWLVNQYPGCACDIPSLLYSLSFAPNPEWSSPLPSQQEIWQYLNKTATQYGLRDKMTFNSTVERCEWLEETGRWSITVRNDISGNTHVHESQFLFSAAGILVHPRKPDLPNIESFNGPVFHAAQWRHDVDLTDKRVAVIGNGCSAAQIIPAIKDQVEHVTQFGRSKHWITPPMPAPNTGLFQWMFINIPGALAFFRFTTFLLCEKNMKGFFMNKTGAAHRSHLTAKATKYIKDTAPEKYHDVLIPDFEIGCKRRVNDMGYLASLHSKSVTLRSDAIEEVTPTGIRSRDGFTEADIIVLATGFDSNTFCTNIDMVGRGGVTAEEHWNSLGGPGAYSSTSLSGFPNFFMILGPNTLTGHTSTIMAAENSVNYSLRLIKPILQGKATCIDVKLEAEKQYIEQVQTDLKGTVFTAGCGGWYNRAKNGVVHNAMSYPYSQPSFWYRCLFPVYRDFQYDVLTAKNQPRQEVWKRAARYLVYAAASLSSLSLMVSGRRNMWDFASYVSFLQDQASVFGSGLAAYANLRGN</sequence>
<dbReference type="AlphaFoldDB" id="A0A2K0TVC0"/>
<protein>
    <recommendedName>
        <fullName evidence="7">Monooxygenase</fullName>
    </recommendedName>
</protein>
<evidence type="ECO:0000256" key="1">
    <source>
        <dbReference type="ARBA" id="ARBA00010139"/>
    </source>
</evidence>
<dbReference type="GO" id="GO:0004499">
    <property type="term" value="F:N,N-dimethylaniline monooxygenase activity"/>
    <property type="evidence" value="ECO:0007669"/>
    <property type="project" value="InterPro"/>
</dbReference>
<comment type="similarity">
    <text evidence="1">Belongs to the FAD-binding monooxygenase family.</text>
</comment>
<dbReference type="InterPro" id="IPR036188">
    <property type="entry name" value="FAD/NAD-bd_sf"/>
</dbReference>
<organism evidence="5 6">
    <name type="scientific">Trichoderma harzianum</name>
    <name type="common">Hypocrea lixii</name>
    <dbReference type="NCBI Taxonomy" id="5544"/>
    <lineage>
        <taxon>Eukaryota</taxon>
        <taxon>Fungi</taxon>
        <taxon>Dikarya</taxon>
        <taxon>Ascomycota</taxon>
        <taxon>Pezizomycotina</taxon>
        <taxon>Sordariomycetes</taxon>
        <taxon>Hypocreomycetidae</taxon>
        <taxon>Hypocreales</taxon>
        <taxon>Hypocreaceae</taxon>
        <taxon>Trichoderma</taxon>
    </lineage>
</organism>
<keyword evidence="2" id="KW-0285">Flavoprotein</keyword>
<dbReference type="Pfam" id="PF00743">
    <property type="entry name" value="FMO-like"/>
    <property type="match status" value="1"/>
</dbReference>
<name>A0A2K0TVC0_TRIHA</name>
<dbReference type="Gene3D" id="3.50.50.60">
    <property type="entry name" value="FAD/NAD(P)-binding domain"/>
    <property type="match status" value="2"/>
</dbReference>
<evidence type="ECO:0000313" key="5">
    <source>
        <dbReference type="EMBL" id="PNP49483.1"/>
    </source>
</evidence>
<dbReference type="InterPro" id="IPR051209">
    <property type="entry name" value="FAD-bind_Monooxygenase_sf"/>
</dbReference>
<dbReference type="Proteomes" id="UP000236290">
    <property type="component" value="Unassembled WGS sequence"/>
</dbReference>
<dbReference type="PANTHER" id="PTHR42877:SF10">
    <property type="entry name" value="L-ORNITHINE N(5)-OXYGENASE"/>
    <property type="match status" value="1"/>
</dbReference>
<comment type="caution">
    <text evidence="5">The sequence shown here is derived from an EMBL/GenBank/DDBJ whole genome shotgun (WGS) entry which is preliminary data.</text>
</comment>
<keyword evidence="3" id="KW-0274">FAD</keyword>
<evidence type="ECO:0008006" key="7">
    <source>
        <dbReference type="Google" id="ProtNLM"/>
    </source>
</evidence>
<proteinExistence type="inferred from homology"/>
<dbReference type="PANTHER" id="PTHR42877">
    <property type="entry name" value="L-ORNITHINE N(5)-MONOOXYGENASE-RELATED"/>
    <property type="match status" value="1"/>
</dbReference>
<evidence type="ECO:0000256" key="4">
    <source>
        <dbReference type="ARBA" id="ARBA00023002"/>
    </source>
</evidence>
<accession>A0A2K0TVC0</accession>
<dbReference type="OrthoDB" id="74360at2759"/>
<dbReference type="InterPro" id="IPR020946">
    <property type="entry name" value="Flavin_mOase-like"/>
</dbReference>